<dbReference type="GO" id="GO:0016757">
    <property type="term" value="F:glycosyltransferase activity"/>
    <property type="evidence" value="ECO:0007669"/>
    <property type="project" value="InterPro"/>
</dbReference>
<proteinExistence type="predicted"/>
<dbReference type="Pfam" id="PF13439">
    <property type="entry name" value="Glyco_transf_4"/>
    <property type="match status" value="1"/>
</dbReference>
<dbReference type="InterPro" id="IPR001296">
    <property type="entry name" value="Glyco_trans_1"/>
</dbReference>
<sequence>MIRVAHILFSYKLGGAEQVAINISRNLSDCYHFTYFSPSGPIQNSVMAERIEYQSFDPKQIIKLKREIEATKPDIIHAHDFKASFLANLLFRHIPIVTHIHQSPLWQTTCNLKSIAFKHVADKSARVIYVSKWAKESYIFQDKLTNTTVIPNGVDIERIKELAYLSISTAFDLLFVGRLEEVKNPERFVEISKRLLVMFPNLKIGIIGDGSLKERLQSLIRELPQISLLGFQSNPYQYMARAKVVLSTSKSDAFGLAMVEAALLGAIPIAPAIGGIAQTTDELNGIVYASDDALLASLRDIFSDELIYKQFKSEISKIDFTKYGQTRFVNQIRQVYEGVLNDD</sequence>
<accession>A0A1L7GV15</accession>
<dbReference type="Gene3D" id="3.40.50.2000">
    <property type="entry name" value="Glycogen Phosphorylase B"/>
    <property type="match status" value="2"/>
</dbReference>
<dbReference type="SUPFAM" id="SSF53756">
    <property type="entry name" value="UDP-Glycosyltransferase/glycogen phosphorylase"/>
    <property type="match status" value="1"/>
</dbReference>
<dbReference type="AlphaFoldDB" id="A0A1L7GV15"/>
<feature type="domain" description="Glycosyltransferase subfamily 4-like N-terminal" evidence="2">
    <location>
        <begin position="14"/>
        <end position="158"/>
    </location>
</feature>
<dbReference type="RefSeq" id="WP_075667296.1">
    <property type="nucleotide sequence ID" value="NZ_CP019030.1"/>
</dbReference>
<feature type="domain" description="Glycosyl transferase family 1" evidence="1">
    <location>
        <begin position="170"/>
        <end position="313"/>
    </location>
</feature>
<organism evidence="3 4">
    <name type="scientific">Limosilactobacillus fermentum</name>
    <name type="common">Lactobacillus fermentum</name>
    <dbReference type="NCBI Taxonomy" id="1613"/>
    <lineage>
        <taxon>Bacteria</taxon>
        <taxon>Bacillati</taxon>
        <taxon>Bacillota</taxon>
        <taxon>Bacilli</taxon>
        <taxon>Lactobacillales</taxon>
        <taxon>Lactobacillaceae</taxon>
        <taxon>Limosilactobacillus</taxon>
    </lineage>
</organism>
<dbReference type="Proteomes" id="UP000185427">
    <property type="component" value="Chromosome"/>
</dbReference>
<dbReference type="PANTHER" id="PTHR12526">
    <property type="entry name" value="GLYCOSYLTRANSFERASE"/>
    <property type="match status" value="1"/>
</dbReference>
<dbReference type="Pfam" id="PF00534">
    <property type="entry name" value="Glycos_transf_1"/>
    <property type="match status" value="1"/>
</dbReference>
<reference evidence="3 4" key="1">
    <citation type="submission" date="2016-12" db="EMBL/GenBank/DDBJ databases">
        <title>Complete Genome Sequence of Lactobacillus fermentum Strain SNUV175, a Probiotic for Treatment of Bacterial Vaginosis.</title>
        <authorList>
            <person name="Lee S."/>
            <person name="You H.J."/>
            <person name="Kwon B."/>
            <person name="Ko G."/>
        </authorList>
    </citation>
    <scope>NUCLEOTIDE SEQUENCE [LARGE SCALE GENOMIC DNA]</scope>
    <source>
        <strain evidence="3 4">SNUV175</strain>
    </source>
</reference>
<evidence type="ECO:0000259" key="2">
    <source>
        <dbReference type="Pfam" id="PF13439"/>
    </source>
</evidence>
<keyword evidence="3" id="KW-0808">Transferase</keyword>
<dbReference type="OrthoDB" id="9787617at2"/>
<protein>
    <submittedName>
        <fullName evidence="3">Glycosyl transferase family 1</fullName>
    </submittedName>
</protein>
<name>A0A1L7GV15_LIMFE</name>
<evidence type="ECO:0000313" key="4">
    <source>
        <dbReference type="Proteomes" id="UP000185427"/>
    </source>
</evidence>
<dbReference type="InterPro" id="IPR028098">
    <property type="entry name" value="Glyco_trans_4-like_N"/>
</dbReference>
<gene>
    <name evidence="3" type="ORF">BUW47_04740</name>
</gene>
<evidence type="ECO:0000259" key="1">
    <source>
        <dbReference type="Pfam" id="PF00534"/>
    </source>
</evidence>
<dbReference type="EMBL" id="CP019030">
    <property type="protein sequence ID" value="APU45779.1"/>
    <property type="molecule type" value="Genomic_DNA"/>
</dbReference>
<evidence type="ECO:0000313" key="3">
    <source>
        <dbReference type="EMBL" id="APU45779.1"/>
    </source>
</evidence>
<dbReference type="CDD" id="cd03811">
    <property type="entry name" value="GT4_GT28_WabH-like"/>
    <property type="match status" value="1"/>
</dbReference>